<dbReference type="InterPro" id="IPR013283">
    <property type="entry name" value="RLI1"/>
</dbReference>
<dbReference type="Pfam" id="PF12838">
    <property type="entry name" value="Fer4_7"/>
    <property type="match status" value="1"/>
</dbReference>
<dbReference type="InterPro" id="IPR017900">
    <property type="entry name" value="4Fe4S_Fe_S_CS"/>
</dbReference>
<dbReference type="RefSeq" id="WP_012805758.1">
    <property type="nucleotide sequence ID" value="NC_013173.1"/>
</dbReference>
<organism evidence="5 6">
    <name type="scientific">Desulfomicrobium baculatum (strain DSM 4028 / VKM B-1378 / X)</name>
    <name type="common">Desulfovibrio baculatus</name>
    <dbReference type="NCBI Taxonomy" id="525897"/>
    <lineage>
        <taxon>Bacteria</taxon>
        <taxon>Pseudomonadati</taxon>
        <taxon>Thermodesulfobacteriota</taxon>
        <taxon>Desulfovibrionia</taxon>
        <taxon>Desulfovibrionales</taxon>
        <taxon>Desulfomicrobiaceae</taxon>
        <taxon>Desulfomicrobium</taxon>
    </lineage>
</organism>
<dbReference type="SUPFAM" id="SSF54862">
    <property type="entry name" value="4Fe-4S ferredoxins"/>
    <property type="match status" value="1"/>
</dbReference>
<dbReference type="GO" id="GO:0051536">
    <property type="term" value="F:iron-sulfur cluster binding"/>
    <property type="evidence" value="ECO:0007669"/>
    <property type="project" value="UniProtKB-KW"/>
</dbReference>
<sequence>MGHIASKDIYRKLGRRLDQAPVRTPWTDVFRQLVEELYSRPEAELVARLPYRPSTLGRISAMLGDTQDSLQPMIEGLCAKGLVIDIWDGEKYQYMVSPIVIGFFEFTMMRTGPNLPRARWAELFQAYMFGEKDFLHANFGNGQTTSVMRALPHEEALGEHVEILDYEKASALIEEQTEFSLGLCSCRHEKHHLGHAPCRTPMDTCTSMGTGARFLIRNGFAKPIDKMQMRDILARSRDQGLTLSADNVRKDAGFICHCCGCCCNLLQGVRETGYTGILVTASVVAVVDETLCTGCGLCAKACPVNAVSVEKISGQDARKPKKLADMKEHCLGCGVCALKCPTGAITLQSRPQKVYHPEDSFERVMLQALERDTFQTFIFDNPESRTQEFMRALVGGFLKLPPVKRALLGEKLRSRFLSALRKAAG</sequence>
<feature type="domain" description="4Fe-4S ferredoxin-type" evidence="4">
    <location>
        <begin position="283"/>
        <end position="312"/>
    </location>
</feature>
<dbReference type="PROSITE" id="PS00198">
    <property type="entry name" value="4FE4S_FER_1"/>
    <property type="match status" value="2"/>
</dbReference>
<dbReference type="KEGG" id="dba:Dbac_0551"/>
<dbReference type="STRING" id="525897.Dbac_0551"/>
<dbReference type="PROSITE" id="PS51379">
    <property type="entry name" value="4FE4S_FER_2"/>
    <property type="match status" value="2"/>
</dbReference>
<protein>
    <submittedName>
        <fullName evidence="5">4Fe-4S ferredoxin iron-sulfur binding domain protein</fullName>
    </submittedName>
</protein>
<dbReference type="OrthoDB" id="5422255at2"/>
<keyword evidence="1" id="KW-0479">Metal-binding</keyword>
<keyword evidence="2" id="KW-0408">Iron</keyword>
<keyword evidence="3" id="KW-0411">Iron-sulfur</keyword>
<name>C7LWI3_DESBD</name>
<evidence type="ECO:0000313" key="6">
    <source>
        <dbReference type="Proteomes" id="UP000002216"/>
    </source>
</evidence>
<reference evidence="5 6" key="1">
    <citation type="journal article" date="2009" name="Stand. Genomic Sci.">
        <title>Complete genome sequence of Desulfomicrobium baculatum type strain (X).</title>
        <authorList>
            <person name="Copeland A."/>
            <person name="Spring S."/>
            <person name="Goker M."/>
            <person name="Schneider S."/>
            <person name="Lapidus A."/>
            <person name="Del Rio T.G."/>
            <person name="Tice H."/>
            <person name="Cheng J.F."/>
            <person name="Chen F."/>
            <person name="Nolan M."/>
            <person name="Bruce D."/>
            <person name="Goodwin L."/>
            <person name="Pitluck S."/>
            <person name="Ivanova N."/>
            <person name="Mavrommatis K."/>
            <person name="Ovchinnikova G."/>
            <person name="Pati A."/>
            <person name="Chen A."/>
            <person name="Palaniappan K."/>
            <person name="Land M."/>
            <person name="Hauser L."/>
            <person name="Chang Y.J."/>
            <person name="Jeffries C.C."/>
            <person name="Meincke L."/>
            <person name="Sims D."/>
            <person name="Brettin T."/>
            <person name="Detter J.C."/>
            <person name="Han C."/>
            <person name="Chain P."/>
            <person name="Bristow J."/>
            <person name="Eisen J.A."/>
            <person name="Markowitz V."/>
            <person name="Hugenholtz P."/>
            <person name="Kyrpides N.C."/>
            <person name="Klenk H.P."/>
            <person name="Lucas S."/>
        </authorList>
    </citation>
    <scope>NUCLEOTIDE SEQUENCE [LARGE SCALE GENOMIC DNA]</scope>
    <source>
        <strain evidence="6">DSM 4028 / VKM B-1378 / X</strain>
    </source>
</reference>
<dbReference type="AlphaFoldDB" id="C7LWI3"/>
<proteinExistence type="predicted"/>
<evidence type="ECO:0000256" key="1">
    <source>
        <dbReference type="ARBA" id="ARBA00022723"/>
    </source>
</evidence>
<dbReference type="eggNOG" id="COG1145">
    <property type="taxonomic scope" value="Bacteria"/>
</dbReference>
<dbReference type="EMBL" id="CP001629">
    <property type="protein sequence ID" value="ACU88675.1"/>
    <property type="molecule type" value="Genomic_DNA"/>
</dbReference>
<dbReference type="GO" id="GO:0046872">
    <property type="term" value="F:metal ion binding"/>
    <property type="evidence" value="ECO:0007669"/>
    <property type="project" value="UniProtKB-KW"/>
</dbReference>
<evidence type="ECO:0000256" key="3">
    <source>
        <dbReference type="ARBA" id="ARBA00023014"/>
    </source>
</evidence>
<dbReference type="HOGENOM" id="CLU_043380_1_0_7"/>
<dbReference type="Gene3D" id="3.30.70.3270">
    <property type="match status" value="1"/>
</dbReference>
<gene>
    <name evidence="5" type="ordered locus">Dbac_0551</name>
</gene>
<dbReference type="PRINTS" id="PR01868">
    <property type="entry name" value="ABCEFAMILY"/>
</dbReference>
<evidence type="ECO:0000313" key="5">
    <source>
        <dbReference type="EMBL" id="ACU88675.1"/>
    </source>
</evidence>
<keyword evidence="6" id="KW-1185">Reference proteome</keyword>
<dbReference type="InterPro" id="IPR017896">
    <property type="entry name" value="4Fe4S_Fe-S-bd"/>
</dbReference>
<feature type="domain" description="4Fe-4S ferredoxin-type" evidence="4">
    <location>
        <begin position="320"/>
        <end position="350"/>
    </location>
</feature>
<accession>C7LWI3</accession>
<dbReference type="Proteomes" id="UP000002216">
    <property type="component" value="Chromosome"/>
</dbReference>
<evidence type="ECO:0000259" key="4">
    <source>
        <dbReference type="PROSITE" id="PS51379"/>
    </source>
</evidence>
<evidence type="ECO:0000256" key="2">
    <source>
        <dbReference type="ARBA" id="ARBA00023004"/>
    </source>
</evidence>